<evidence type="ECO:0000256" key="3">
    <source>
        <dbReference type="ARBA" id="ARBA00022605"/>
    </source>
</evidence>
<evidence type="ECO:0000259" key="10">
    <source>
        <dbReference type="Pfam" id="PF01761"/>
    </source>
</evidence>
<evidence type="ECO:0000256" key="8">
    <source>
        <dbReference type="ARBA" id="ARBA00023285"/>
    </source>
</evidence>
<feature type="transmembrane region" description="Helical" evidence="9">
    <location>
        <begin position="115"/>
        <end position="136"/>
    </location>
</feature>
<dbReference type="Pfam" id="PF24621">
    <property type="entry name" value="DHQS_C"/>
    <property type="match status" value="1"/>
</dbReference>
<sequence length="386" mass="43108">MKKERTLEQKFQVSFQFKVLFTHQIFDVDNTILHKLLSENAMNTSKALVVVDSGVKDAHPTLLPAIENYFDNFGKSIALQGDILEIPGGEAAKNDEALIKSILDKVNRFGIDRHSYIIAIGGGAVLDAVGFAAAIAHRGVRHIRIPTTVLSQNDSGIGVKNGINSYGKKNFTGCFASPYAVINDATFLTTLDDRDWRSGIAEAIKVALIMDLDFFEWIETEADALANRNMEVMDELIYRCADLHMQHIRTSGDAFEQGSSRPLDFGHWAAHKLEQLSHFSLRHGEAVAIGIALDSTYSQLKGYLNQPSLYRILNLMTTLGFELHHPELNDQVIQGLEEFREHLGGQLTIMLLNAIGKGFEVHEMDEELVLEAMNYVQQYSAQKIEM</sequence>
<keyword evidence="6" id="KW-0057">Aromatic amino acid biosynthesis</keyword>
<gene>
    <name evidence="12" type="ORF">FGG15_03080</name>
</gene>
<feature type="domain" description="3-dehydroquinate synthase C-terminal" evidence="11">
    <location>
        <begin position="199"/>
        <end position="331"/>
    </location>
</feature>
<keyword evidence="8" id="KW-0170">Cobalt</keyword>
<evidence type="ECO:0000256" key="1">
    <source>
        <dbReference type="ARBA" id="ARBA00001911"/>
    </source>
</evidence>
<dbReference type="InterPro" id="IPR056179">
    <property type="entry name" value="DHQS_C"/>
</dbReference>
<dbReference type="InterPro" id="IPR030963">
    <property type="entry name" value="DHQ_synth_fam"/>
</dbReference>
<dbReference type="Proteomes" id="UP000751614">
    <property type="component" value="Unassembled WGS sequence"/>
</dbReference>
<evidence type="ECO:0000313" key="12">
    <source>
        <dbReference type="EMBL" id="TMU57684.1"/>
    </source>
</evidence>
<accession>A0ABY2WT40</accession>
<evidence type="ECO:0000259" key="11">
    <source>
        <dbReference type="Pfam" id="PF24621"/>
    </source>
</evidence>
<comment type="cofactor">
    <cofactor evidence="1">
        <name>NAD(+)</name>
        <dbReference type="ChEBI" id="CHEBI:57540"/>
    </cofactor>
</comment>
<keyword evidence="7 12" id="KW-0456">Lyase</keyword>
<name>A0ABY2WT40_9FLAO</name>
<keyword evidence="9" id="KW-1133">Transmembrane helix</keyword>
<keyword evidence="4" id="KW-0479">Metal-binding</keyword>
<keyword evidence="5" id="KW-0520">NAD</keyword>
<comment type="caution">
    <text evidence="12">The sequence shown here is derived from an EMBL/GenBank/DDBJ whole genome shotgun (WGS) entry which is preliminary data.</text>
</comment>
<dbReference type="CDD" id="cd08198">
    <property type="entry name" value="DHQS-like"/>
    <property type="match status" value="1"/>
</dbReference>
<proteinExistence type="predicted"/>
<evidence type="ECO:0000256" key="5">
    <source>
        <dbReference type="ARBA" id="ARBA00023027"/>
    </source>
</evidence>
<dbReference type="GO" id="GO:0003856">
    <property type="term" value="F:3-dehydroquinate synthase activity"/>
    <property type="evidence" value="ECO:0007669"/>
    <property type="project" value="UniProtKB-EC"/>
</dbReference>
<dbReference type="EMBL" id="VCNI01000001">
    <property type="protein sequence ID" value="TMU57684.1"/>
    <property type="molecule type" value="Genomic_DNA"/>
</dbReference>
<evidence type="ECO:0000256" key="6">
    <source>
        <dbReference type="ARBA" id="ARBA00023141"/>
    </source>
</evidence>
<evidence type="ECO:0000256" key="4">
    <source>
        <dbReference type="ARBA" id="ARBA00022723"/>
    </source>
</evidence>
<dbReference type="Pfam" id="PF01761">
    <property type="entry name" value="DHQ_synthase"/>
    <property type="match status" value="1"/>
</dbReference>
<keyword evidence="13" id="KW-1185">Reference proteome</keyword>
<dbReference type="PANTHER" id="PTHR43622">
    <property type="entry name" value="3-DEHYDROQUINATE SYNTHASE"/>
    <property type="match status" value="1"/>
</dbReference>
<dbReference type="NCBIfam" id="NF004852">
    <property type="entry name" value="PRK06203.1"/>
    <property type="match status" value="1"/>
</dbReference>
<protein>
    <submittedName>
        <fullName evidence="12">3-dehydroquinate synthase</fullName>
        <ecNumber evidence="12">4.2.3.4</ecNumber>
    </submittedName>
</protein>
<organism evidence="12 13">
    <name type="scientific">Flagellimonas algicola</name>
    <dbReference type="NCBI Taxonomy" id="2583815"/>
    <lineage>
        <taxon>Bacteria</taxon>
        <taxon>Pseudomonadati</taxon>
        <taxon>Bacteroidota</taxon>
        <taxon>Flavobacteriia</taxon>
        <taxon>Flavobacteriales</taxon>
        <taxon>Flavobacteriaceae</taxon>
        <taxon>Flagellimonas</taxon>
    </lineage>
</organism>
<dbReference type="SUPFAM" id="SSF56796">
    <property type="entry name" value="Dehydroquinate synthase-like"/>
    <property type="match status" value="1"/>
</dbReference>
<dbReference type="InterPro" id="IPR030960">
    <property type="entry name" value="DHQS/DOIS_N"/>
</dbReference>
<keyword evidence="3" id="KW-0028">Amino-acid biosynthesis</keyword>
<comment type="cofactor">
    <cofactor evidence="2">
        <name>Co(2+)</name>
        <dbReference type="ChEBI" id="CHEBI:48828"/>
    </cofactor>
</comment>
<reference evidence="12 13" key="1">
    <citation type="submission" date="2019-05" db="EMBL/GenBank/DDBJ databases">
        <title>Flagellimonas sp. AsT0115, sp. nov., isolated from a marine red algae, Asparagopsis taxiformis.</title>
        <authorList>
            <person name="Kim J."/>
            <person name="Jeong S.E."/>
            <person name="Jeon C.O."/>
        </authorList>
    </citation>
    <scope>NUCLEOTIDE SEQUENCE [LARGE SCALE GENOMIC DNA]</scope>
    <source>
        <strain evidence="12 13">AsT0115</strain>
    </source>
</reference>
<feature type="domain" description="3-dehydroquinate synthase N-terminal" evidence="10">
    <location>
        <begin position="84"/>
        <end position="197"/>
    </location>
</feature>
<evidence type="ECO:0000313" key="13">
    <source>
        <dbReference type="Proteomes" id="UP000751614"/>
    </source>
</evidence>
<dbReference type="PIRSF" id="PIRSF001455">
    <property type="entry name" value="DHQ_synth"/>
    <property type="match status" value="1"/>
</dbReference>
<keyword evidence="9" id="KW-0472">Membrane</keyword>
<evidence type="ECO:0000256" key="7">
    <source>
        <dbReference type="ARBA" id="ARBA00023239"/>
    </source>
</evidence>
<evidence type="ECO:0000256" key="2">
    <source>
        <dbReference type="ARBA" id="ARBA00001941"/>
    </source>
</evidence>
<dbReference type="EC" id="4.2.3.4" evidence="12"/>
<dbReference type="PANTHER" id="PTHR43622:SF7">
    <property type="entry name" value="3-DEHYDROQUINATE SYNTHASE, CHLOROPLASTIC"/>
    <property type="match status" value="1"/>
</dbReference>
<dbReference type="Gene3D" id="1.20.1090.10">
    <property type="entry name" value="Dehydroquinate synthase-like - alpha domain"/>
    <property type="match status" value="1"/>
</dbReference>
<evidence type="ECO:0000256" key="9">
    <source>
        <dbReference type="SAM" id="Phobius"/>
    </source>
</evidence>
<dbReference type="InterPro" id="IPR050071">
    <property type="entry name" value="Dehydroquinate_synthase"/>
</dbReference>
<dbReference type="Gene3D" id="3.40.50.1970">
    <property type="match status" value="1"/>
</dbReference>
<keyword evidence="9" id="KW-0812">Transmembrane</keyword>
<dbReference type="RefSeq" id="WP_138833095.1">
    <property type="nucleotide sequence ID" value="NZ_VCNI01000001.1"/>
</dbReference>